<sequence length="80" mass="9031">MKTAGYDKERAIRPGHAYGAGRACAVISLFRASGQAEAQAKDQRDENYSKTLHGQNPLIFLFQPILLYRKNLSEVKKFVF</sequence>
<proteinExistence type="predicted"/>
<reference evidence="1" key="1">
    <citation type="journal article" date="2013" name="PLoS ONE">
        <title>Metagenomic insights into the carbohydrate-active enzymes carried by the microorganisms adhering to solid digesta in the rumen of cows.</title>
        <authorList>
            <person name="Wang L."/>
            <person name="Hatem A."/>
            <person name="Catalyurek U.V."/>
            <person name="Morrison M."/>
            <person name="Yu Z."/>
        </authorList>
    </citation>
    <scope>NUCLEOTIDE SEQUENCE</scope>
</reference>
<name>W0FKS3_9BACT</name>
<dbReference type="AlphaFoldDB" id="W0FKS3"/>
<accession>W0FKS3</accession>
<organism evidence="1">
    <name type="scientific">uncultured bacterium Contigcl_8</name>
    <dbReference type="NCBI Taxonomy" id="1393678"/>
    <lineage>
        <taxon>Bacteria</taxon>
        <taxon>environmental samples</taxon>
    </lineage>
</organism>
<evidence type="ECO:0000313" key="1">
    <source>
        <dbReference type="EMBL" id="AHF25521.1"/>
    </source>
</evidence>
<dbReference type="EMBL" id="KC246840">
    <property type="protein sequence ID" value="AHF25521.1"/>
    <property type="molecule type" value="Genomic_DNA"/>
</dbReference>
<protein>
    <submittedName>
        <fullName evidence="1">Uncharacterized protein</fullName>
    </submittedName>
</protein>